<dbReference type="PANTHER" id="PTHR35372:SF2">
    <property type="entry name" value="SF3 HELICASE DOMAIN-CONTAINING PROTEIN"/>
    <property type="match status" value="1"/>
</dbReference>
<dbReference type="InterPro" id="IPR027417">
    <property type="entry name" value="P-loop_NTPase"/>
</dbReference>
<keyword evidence="1" id="KW-0547">Nucleotide-binding</keyword>
<dbReference type="PANTHER" id="PTHR35372">
    <property type="entry name" value="ATP BINDING PROTEIN-RELATED"/>
    <property type="match status" value="1"/>
</dbReference>
<evidence type="ECO:0000313" key="5">
    <source>
        <dbReference type="EMBL" id="AWK85165.1"/>
    </source>
</evidence>
<evidence type="ECO:0000313" key="6">
    <source>
        <dbReference type="Proteomes" id="UP000245629"/>
    </source>
</evidence>
<protein>
    <recommendedName>
        <fullName evidence="4">SF3 helicase domain-containing protein</fullName>
    </recommendedName>
</protein>
<dbReference type="InterPro" id="IPR051620">
    <property type="entry name" value="ORF904-like_C"/>
</dbReference>
<dbReference type="EMBL" id="CP029352">
    <property type="protein sequence ID" value="AWK85165.1"/>
    <property type="molecule type" value="Genomic_DNA"/>
</dbReference>
<feature type="domain" description="SF3 helicase" evidence="4">
    <location>
        <begin position="106"/>
        <end position="294"/>
    </location>
</feature>
<dbReference type="OrthoDB" id="9763644at2"/>
<dbReference type="KEGG" id="azz:DEW08_02300"/>
<dbReference type="Pfam" id="PF19263">
    <property type="entry name" value="DUF5906"/>
    <property type="match status" value="1"/>
</dbReference>
<dbReference type="PROSITE" id="PS51206">
    <property type="entry name" value="SF3_HELICASE_1"/>
    <property type="match status" value="1"/>
</dbReference>
<dbReference type="InterPro" id="IPR045455">
    <property type="entry name" value="NrS-1_pol-like_helicase"/>
</dbReference>
<evidence type="ECO:0000256" key="1">
    <source>
        <dbReference type="ARBA" id="ARBA00022741"/>
    </source>
</evidence>
<evidence type="ECO:0000256" key="3">
    <source>
        <dbReference type="ARBA" id="ARBA00022840"/>
    </source>
</evidence>
<dbReference type="InterPro" id="IPR006500">
    <property type="entry name" value="Helicase_put_C_phage/plasmid"/>
</dbReference>
<dbReference type="GO" id="GO:0016787">
    <property type="term" value="F:hydrolase activity"/>
    <property type="evidence" value="ECO:0007669"/>
    <property type="project" value="UniProtKB-KW"/>
</dbReference>
<dbReference type="InterPro" id="IPR014818">
    <property type="entry name" value="Phage/plasmid_primase_P4_C"/>
</dbReference>
<dbReference type="Proteomes" id="UP000245629">
    <property type="component" value="Chromosome 1"/>
</dbReference>
<evidence type="ECO:0000259" key="4">
    <source>
        <dbReference type="PROSITE" id="PS51206"/>
    </source>
</evidence>
<gene>
    <name evidence="5" type="ORF">DEW08_02300</name>
</gene>
<dbReference type="Gene3D" id="3.40.50.300">
    <property type="entry name" value="P-loop containing nucleotide triphosphate hydrolases"/>
    <property type="match status" value="1"/>
</dbReference>
<accession>A0A2S2CKX0</accession>
<keyword evidence="3" id="KW-0067">ATP-binding</keyword>
<dbReference type="Pfam" id="PF08706">
    <property type="entry name" value="D5_N"/>
    <property type="match status" value="1"/>
</dbReference>
<dbReference type="AlphaFoldDB" id="A0A2S2CKX0"/>
<dbReference type="GO" id="GO:0005524">
    <property type="term" value="F:ATP binding"/>
    <property type="evidence" value="ECO:0007669"/>
    <property type="project" value="UniProtKB-KW"/>
</dbReference>
<keyword evidence="2" id="KW-0378">Hydrolase</keyword>
<reference evidence="6" key="1">
    <citation type="submission" date="2018-05" db="EMBL/GenBank/DDBJ databases">
        <title>Azospirillum thermophila sp. nov., a novel isolated from hot spring.</title>
        <authorList>
            <person name="Zhao Z."/>
        </authorList>
    </citation>
    <scope>NUCLEOTIDE SEQUENCE [LARGE SCALE GENOMIC DNA]</scope>
    <source>
        <strain evidence="6">CFH 70021</strain>
    </source>
</reference>
<organism evidence="5 6">
    <name type="scientific">Azospirillum thermophilum</name>
    <dbReference type="NCBI Taxonomy" id="2202148"/>
    <lineage>
        <taxon>Bacteria</taxon>
        <taxon>Pseudomonadati</taxon>
        <taxon>Pseudomonadota</taxon>
        <taxon>Alphaproteobacteria</taxon>
        <taxon>Rhodospirillales</taxon>
        <taxon>Azospirillaceae</taxon>
        <taxon>Azospirillum</taxon>
    </lineage>
</organism>
<dbReference type="NCBIfam" id="TIGR01613">
    <property type="entry name" value="primase_Cterm"/>
    <property type="match status" value="1"/>
</dbReference>
<dbReference type="RefSeq" id="WP_109324147.1">
    <property type="nucleotide sequence ID" value="NZ_CP029352.1"/>
</dbReference>
<evidence type="ECO:0000256" key="2">
    <source>
        <dbReference type="ARBA" id="ARBA00022801"/>
    </source>
</evidence>
<proteinExistence type="predicted"/>
<sequence>MDDEKADAIAARIYKQLGANNTVRAVSDMLARKPGLMIGMRDLDADPMVIATPSGIYSLESGELVASDAEECAKYLCTKQTAAGVVDIPTPMFDSLLRNMANNDAETEEYLWQLLGYTLSGDQRLQKSFWLTGSGQNGKSTFLNTLFGLFGSYAISFDASVLEKQKNDRHPTEIAQFVGARLAITSEWPDGGFLNEDRFKRLTGDDVISARFMRGDNFSFMSQAKIWVVMNKLPAVQKMSFAVARRLCIVPTGPAVAKPDVMLKLKLVKEYPGILFKAIKAAAKFFGQVDGVPVPALV</sequence>
<name>A0A2S2CKX0_9PROT</name>
<dbReference type="InterPro" id="IPR014015">
    <property type="entry name" value="Helicase_SF3_DNA-vir"/>
</dbReference>
<keyword evidence="6" id="KW-1185">Reference proteome</keyword>